<proteinExistence type="predicted"/>
<dbReference type="Proteomes" id="UP000192738">
    <property type="component" value="Unassembled WGS sequence"/>
</dbReference>
<dbReference type="InterPro" id="IPR029063">
    <property type="entry name" value="SAM-dependent_MTases_sf"/>
</dbReference>
<evidence type="ECO:0000259" key="1">
    <source>
        <dbReference type="Pfam" id="PF00891"/>
    </source>
</evidence>
<dbReference type="AlphaFoldDB" id="A0A1W2DRP2"/>
<feature type="domain" description="O-methyltransferase C-terminal" evidence="1">
    <location>
        <begin position="154"/>
        <end position="310"/>
    </location>
</feature>
<keyword evidence="2" id="KW-0808">Transferase</keyword>
<dbReference type="Pfam" id="PF00891">
    <property type="entry name" value="Methyltransf_2"/>
    <property type="match status" value="1"/>
</dbReference>
<dbReference type="CDD" id="cd02440">
    <property type="entry name" value="AdoMet_MTases"/>
    <property type="match status" value="1"/>
</dbReference>
<name>A0A1W2DRP2_9FIRM</name>
<dbReference type="PANTHER" id="PTHR43712">
    <property type="entry name" value="PUTATIVE (AFU_ORTHOLOGUE AFUA_4G14580)-RELATED"/>
    <property type="match status" value="1"/>
</dbReference>
<sequence length="337" mass="36582">MINVNLCEKLPVDPSPVQNLITQGIVYELAALAAKEGVFTALTVEKTASRLASELTWDETITELVLEVLVQSGYLVCSKGYYLAIEAVGQYLHKGSPWFLADSLLPEFPIGSFAHRALQALNNNAFTPCCHEEAPTHTERLRGIGARAVASEFVQTTVQSVNLDQKEHLLDLGGGHGFYSIAFAQRYPNLTVTLFDVPAIAALASASIHDYGLSSRMHTLSGNFLEEDIGSGYDVILCSLILSPPTLETVLNKVRSALIPGGTLIVRVHISGTHPTLSGSINRLFCALNGHRKMYELAEWKNWITEHGFQDVQTANITDIVAVLTATRPLSAVGGLR</sequence>
<dbReference type="Gene3D" id="1.10.10.10">
    <property type="entry name" value="Winged helix-like DNA-binding domain superfamily/Winged helix DNA-binding domain"/>
    <property type="match status" value="1"/>
</dbReference>
<dbReference type="PANTHER" id="PTHR43712:SF2">
    <property type="entry name" value="O-METHYLTRANSFERASE CICE"/>
    <property type="match status" value="1"/>
</dbReference>
<gene>
    <name evidence="2" type="ORF">SAMN04488500_117100</name>
</gene>
<dbReference type="OrthoDB" id="1682723at2"/>
<dbReference type="GO" id="GO:0008171">
    <property type="term" value="F:O-methyltransferase activity"/>
    <property type="evidence" value="ECO:0007669"/>
    <property type="project" value="InterPro"/>
</dbReference>
<organism evidence="2 3">
    <name type="scientific">Sporomusa malonica</name>
    <dbReference type="NCBI Taxonomy" id="112901"/>
    <lineage>
        <taxon>Bacteria</taxon>
        <taxon>Bacillati</taxon>
        <taxon>Bacillota</taxon>
        <taxon>Negativicutes</taxon>
        <taxon>Selenomonadales</taxon>
        <taxon>Sporomusaceae</taxon>
        <taxon>Sporomusa</taxon>
    </lineage>
</organism>
<evidence type="ECO:0000313" key="3">
    <source>
        <dbReference type="Proteomes" id="UP000192738"/>
    </source>
</evidence>
<dbReference type="EMBL" id="FWXI01000017">
    <property type="protein sequence ID" value="SMC99798.1"/>
    <property type="molecule type" value="Genomic_DNA"/>
</dbReference>
<keyword evidence="3" id="KW-1185">Reference proteome</keyword>
<evidence type="ECO:0000313" key="2">
    <source>
        <dbReference type="EMBL" id="SMC99798.1"/>
    </source>
</evidence>
<dbReference type="InterPro" id="IPR001077">
    <property type="entry name" value="COMT_C"/>
</dbReference>
<reference evidence="2 3" key="1">
    <citation type="submission" date="2017-04" db="EMBL/GenBank/DDBJ databases">
        <authorList>
            <person name="Afonso C.L."/>
            <person name="Miller P.J."/>
            <person name="Scott M.A."/>
            <person name="Spackman E."/>
            <person name="Goraichik I."/>
            <person name="Dimitrov K.M."/>
            <person name="Suarez D.L."/>
            <person name="Swayne D.E."/>
        </authorList>
    </citation>
    <scope>NUCLEOTIDE SEQUENCE [LARGE SCALE GENOMIC DNA]</scope>
    <source>
        <strain evidence="2 3">DSM 5090</strain>
    </source>
</reference>
<dbReference type="SUPFAM" id="SSF53335">
    <property type="entry name" value="S-adenosyl-L-methionine-dependent methyltransferases"/>
    <property type="match status" value="1"/>
</dbReference>
<dbReference type="RefSeq" id="WP_084577281.1">
    <property type="nucleotide sequence ID" value="NZ_CP155572.1"/>
</dbReference>
<accession>A0A1W2DRP2</accession>
<dbReference type="InterPro" id="IPR036388">
    <property type="entry name" value="WH-like_DNA-bd_sf"/>
</dbReference>
<dbReference type="GO" id="GO:0032259">
    <property type="term" value="P:methylation"/>
    <property type="evidence" value="ECO:0007669"/>
    <property type="project" value="UniProtKB-KW"/>
</dbReference>
<keyword evidence="2" id="KW-0489">Methyltransferase</keyword>
<dbReference type="STRING" id="112901.SAMN04488500_117100"/>
<dbReference type="Gene3D" id="3.40.50.150">
    <property type="entry name" value="Vaccinia Virus protein VP39"/>
    <property type="match status" value="1"/>
</dbReference>
<protein>
    <submittedName>
        <fullName evidence="2">O-methyltransferase</fullName>
    </submittedName>
</protein>